<sequence>MFLKVVTLPILAVLLSLNSVQSACDRLQITNPVTSPQPLVYHSGRPLTISWNVGSSSIDQIQNVNLVWEYAESAASSMGVTKVINSPFSATQGSAVVVLPQQALSRASYHIELVSTNKLGETCYDQSVVFYVRD</sequence>
<name>A0ABR2VJX4_9FUNG</name>
<evidence type="ECO:0000313" key="2">
    <source>
        <dbReference type="EMBL" id="KAK9667507.1"/>
    </source>
</evidence>
<evidence type="ECO:0000313" key="3">
    <source>
        <dbReference type="Proteomes" id="UP001479436"/>
    </source>
</evidence>
<organism evidence="2 3">
    <name type="scientific">Basidiobolus ranarum</name>
    <dbReference type="NCBI Taxonomy" id="34480"/>
    <lineage>
        <taxon>Eukaryota</taxon>
        <taxon>Fungi</taxon>
        <taxon>Fungi incertae sedis</taxon>
        <taxon>Zoopagomycota</taxon>
        <taxon>Entomophthoromycotina</taxon>
        <taxon>Basidiobolomycetes</taxon>
        <taxon>Basidiobolales</taxon>
        <taxon>Basidiobolaceae</taxon>
        <taxon>Basidiobolus</taxon>
    </lineage>
</organism>
<feature type="signal peptide" evidence="1">
    <location>
        <begin position="1"/>
        <end position="22"/>
    </location>
</feature>
<gene>
    <name evidence="2" type="ORF">K7432_017761</name>
</gene>
<feature type="chain" id="PRO_5046853530" description="Ser-Thr-rich glycosyl-phosphatidyl-inositol-anchored membrane family-domain-containing protein" evidence="1">
    <location>
        <begin position="23"/>
        <end position="134"/>
    </location>
</feature>
<protein>
    <recommendedName>
        <fullName evidence="4">Ser-Thr-rich glycosyl-phosphatidyl-inositol-anchored membrane family-domain-containing protein</fullName>
    </recommendedName>
</protein>
<proteinExistence type="predicted"/>
<reference evidence="2 3" key="1">
    <citation type="submission" date="2023-04" db="EMBL/GenBank/DDBJ databases">
        <title>Genome of Basidiobolus ranarum AG-B5.</title>
        <authorList>
            <person name="Stajich J.E."/>
            <person name="Carter-House D."/>
            <person name="Gryganskyi A."/>
        </authorList>
    </citation>
    <scope>NUCLEOTIDE SEQUENCE [LARGE SCALE GENOMIC DNA]</scope>
    <source>
        <strain evidence="2 3">AG-B5</strain>
    </source>
</reference>
<keyword evidence="1" id="KW-0732">Signal</keyword>
<accession>A0ABR2VJX4</accession>
<comment type="caution">
    <text evidence="2">The sequence shown here is derived from an EMBL/GenBank/DDBJ whole genome shotgun (WGS) entry which is preliminary data.</text>
</comment>
<evidence type="ECO:0008006" key="4">
    <source>
        <dbReference type="Google" id="ProtNLM"/>
    </source>
</evidence>
<evidence type="ECO:0000256" key="1">
    <source>
        <dbReference type="SAM" id="SignalP"/>
    </source>
</evidence>
<keyword evidence="3" id="KW-1185">Reference proteome</keyword>
<dbReference type="Proteomes" id="UP001479436">
    <property type="component" value="Unassembled WGS sequence"/>
</dbReference>
<dbReference type="EMBL" id="JASJQH010011201">
    <property type="protein sequence ID" value="KAK9667507.1"/>
    <property type="molecule type" value="Genomic_DNA"/>
</dbReference>